<feature type="region of interest" description="Disordered" evidence="1">
    <location>
        <begin position="154"/>
        <end position="178"/>
    </location>
</feature>
<evidence type="ECO:0000256" key="1">
    <source>
        <dbReference type="SAM" id="MobiDB-lite"/>
    </source>
</evidence>
<name>A0A2S4PPD8_9PEZI</name>
<evidence type="ECO:0000313" key="2">
    <source>
        <dbReference type="EMBL" id="POS83903.1"/>
    </source>
</evidence>
<protein>
    <submittedName>
        <fullName evidence="2">Uncharacterized protein</fullName>
    </submittedName>
</protein>
<gene>
    <name evidence="2" type="ORF">EPUL_004719</name>
</gene>
<keyword evidence="3" id="KW-1185">Reference proteome</keyword>
<accession>A0A2S4PPD8</accession>
<comment type="caution">
    <text evidence="2">The sequence shown here is derived from an EMBL/GenBank/DDBJ whole genome shotgun (WGS) entry which is preliminary data.</text>
</comment>
<dbReference type="Proteomes" id="UP000237438">
    <property type="component" value="Unassembled WGS sequence"/>
</dbReference>
<organism evidence="2 3">
    <name type="scientific">Erysiphe pulchra</name>
    <dbReference type="NCBI Taxonomy" id="225359"/>
    <lineage>
        <taxon>Eukaryota</taxon>
        <taxon>Fungi</taxon>
        <taxon>Dikarya</taxon>
        <taxon>Ascomycota</taxon>
        <taxon>Pezizomycotina</taxon>
        <taxon>Leotiomycetes</taxon>
        <taxon>Erysiphales</taxon>
        <taxon>Erysiphaceae</taxon>
        <taxon>Erysiphe</taxon>
    </lineage>
</organism>
<feature type="compositionally biased region" description="Basic and acidic residues" evidence="1">
    <location>
        <begin position="251"/>
        <end position="265"/>
    </location>
</feature>
<dbReference type="OrthoDB" id="3606391at2759"/>
<sequence length="290" mass="32128">MDGIFKKHDRLYGYLPRDSRSFNGKEPSTSPNSPSPFVSPIPPLNLQLPIKTTDGRQILKPVAPSKRPVTERPYLTNKPNFGNAFLPKELAEIVAIRQRCERAWHARLMICTAAISSIESKLANFKDEIEKEEVAAFKAYLQLAIAKFAAVDTSPNPPKIPTHSRPSKGSGHGLGKEKTAVKKVAVAFPRNTMVTDLSLRNAQGKFALSEIAETAENTWAIVARKGKKKARITLGNKATGAPVKKATQRVTNKEKSPSRDHPTIATTDKRLFLRLPQEHEWRKLSPAGIR</sequence>
<proteinExistence type="predicted"/>
<feature type="region of interest" description="Disordered" evidence="1">
    <location>
        <begin position="15"/>
        <end position="42"/>
    </location>
</feature>
<evidence type="ECO:0000313" key="3">
    <source>
        <dbReference type="Proteomes" id="UP000237438"/>
    </source>
</evidence>
<dbReference type="AlphaFoldDB" id="A0A2S4PPD8"/>
<feature type="region of interest" description="Disordered" evidence="1">
    <location>
        <begin position="240"/>
        <end position="265"/>
    </location>
</feature>
<reference evidence="2 3" key="1">
    <citation type="submission" date="2017-10" db="EMBL/GenBank/DDBJ databases">
        <title>Development of genomic resources for the powdery mildew, Erysiphe pulchra.</title>
        <authorList>
            <person name="Wadl P.A."/>
            <person name="Mack B.M."/>
            <person name="Moore G."/>
            <person name="Beltz S.B."/>
        </authorList>
    </citation>
    <scope>NUCLEOTIDE SEQUENCE [LARGE SCALE GENOMIC DNA]</scope>
    <source>
        <strain evidence="2">Cflorida</strain>
    </source>
</reference>
<feature type="compositionally biased region" description="Pro residues" evidence="1">
    <location>
        <begin position="33"/>
        <end position="42"/>
    </location>
</feature>
<dbReference type="EMBL" id="PEDP01001284">
    <property type="protein sequence ID" value="POS83903.1"/>
    <property type="molecule type" value="Genomic_DNA"/>
</dbReference>